<reference evidence="8 9" key="1">
    <citation type="submission" date="2021-03" db="EMBL/GenBank/DDBJ databases">
        <title>novel species isolated from a fishpond in China.</title>
        <authorList>
            <person name="Lu H."/>
            <person name="Cai Z."/>
        </authorList>
    </citation>
    <scope>NUCLEOTIDE SEQUENCE [LARGE SCALE GENOMIC DNA]</scope>
    <source>
        <strain evidence="8 9">H41</strain>
    </source>
</reference>
<evidence type="ECO:0000313" key="9">
    <source>
        <dbReference type="Proteomes" id="UP000664317"/>
    </source>
</evidence>
<evidence type="ECO:0000256" key="4">
    <source>
        <dbReference type="ARBA" id="ARBA00023136"/>
    </source>
</evidence>
<dbReference type="Pfam" id="PF07980">
    <property type="entry name" value="SusD_RagB"/>
    <property type="match status" value="1"/>
</dbReference>
<proteinExistence type="inferred from homology"/>
<feature type="domain" description="RagB/SusD" evidence="6">
    <location>
        <begin position="284"/>
        <end position="450"/>
    </location>
</feature>
<dbReference type="SUPFAM" id="SSF48452">
    <property type="entry name" value="TPR-like"/>
    <property type="match status" value="1"/>
</dbReference>
<evidence type="ECO:0000256" key="3">
    <source>
        <dbReference type="ARBA" id="ARBA00022729"/>
    </source>
</evidence>
<name>A0ABS3C1T9_9BACT</name>
<dbReference type="InterPro" id="IPR033985">
    <property type="entry name" value="SusD-like_N"/>
</dbReference>
<evidence type="ECO:0000259" key="7">
    <source>
        <dbReference type="Pfam" id="PF14322"/>
    </source>
</evidence>
<dbReference type="CDD" id="cd08977">
    <property type="entry name" value="SusD"/>
    <property type="match status" value="1"/>
</dbReference>
<gene>
    <name evidence="8" type="ORF">J0A68_01090</name>
</gene>
<keyword evidence="4" id="KW-0472">Membrane</keyword>
<sequence length="451" mass="50855">MKYFRYFLTTTLISCWGCSGFLDEKPSKDLVVPNTVQDLRGLMDNQSFRMNNSPGLQLAGTDDVWTTEEGLAGYNSVETENAYLWNEVVFEGPKSADWETAYRQIFYANVVLDLADKIRLGAPGEEAELNEVKGTAYFLRARALFDMMQLFAAPYFRDSGDGLGVVIRTRPIITEARKRSTAKECFDQILDDLEKAVALLPSTSLFPTRPTQAAAYGMQARVNLVLGDFGEAYQSASKVLENGLALMDYSQVDSLGAFPFEQFNQEVIYHTTMTLQAFHSSNLTFVDSALISSYESGDYRKSLYYRYSGAGGYNFRGSYAGDNNLFSGIALDEIYLILAECAVRLNRLDEGLEFLNGLLETRFSPGSFEPVTTLSQQELLAKIMEERRKELVFRGRRWSDLRRLNTDPSFAKTLKRSLRGNEYVLLPGSARYVFPIPQEEIVLNGLQQNPR</sequence>
<keyword evidence="3" id="KW-0732">Signal</keyword>
<dbReference type="RefSeq" id="WP_206576332.1">
    <property type="nucleotide sequence ID" value="NZ_JAFKCT010000001.1"/>
</dbReference>
<accession>A0ABS3C1T9</accession>
<evidence type="ECO:0000259" key="6">
    <source>
        <dbReference type="Pfam" id="PF07980"/>
    </source>
</evidence>
<dbReference type="EMBL" id="JAFKCT010000001">
    <property type="protein sequence ID" value="MBN7809529.1"/>
    <property type="molecule type" value="Genomic_DNA"/>
</dbReference>
<dbReference type="Proteomes" id="UP000664317">
    <property type="component" value="Unassembled WGS sequence"/>
</dbReference>
<comment type="subcellular location">
    <subcellularLocation>
        <location evidence="1">Cell outer membrane</location>
    </subcellularLocation>
</comment>
<keyword evidence="5" id="KW-0998">Cell outer membrane</keyword>
<protein>
    <submittedName>
        <fullName evidence="8">RagB/SusD family nutrient uptake outer membrane protein</fullName>
    </submittedName>
</protein>
<organism evidence="8 9">
    <name type="scientific">Algoriphagus oliviformis</name>
    <dbReference type="NCBI Taxonomy" id="2811231"/>
    <lineage>
        <taxon>Bacteria</taxon>
        <taxon>Pseudomonadati</taxon>
        <taxon>Bacteroidota</taxon>
        <taxon>Cytophagia</taxon>
        <taxon>Cytophagales</taxon>
        <taxon>Cyclobacteriaceae</taxon>
        <taxon>Algoriphagus</taxon>
    </lineage>
</organism>
<evidence type="ECO:0000313" key="8">
    <source>
        <dbReference type="EMBL" id="MBN7809529.1"/>
    </source>
</evidence>
<evidence type="ECO:0000256" key="2">
    <source>
        <dbReference type="ARBA" id="ARBA00006275"/>
    </source>
</evidence>
<dbReference type="InterPro" id="IPR012944">
    <property type="entry name" value="SusD_RagB_dom"/>
</dbReference>
<comment type="similarity">
    <text evidence="2">Belongs to the SusD family.</text>
</comment>
<dbReference type="InterPro" id="IPR011990">
    <property type="entry name" value="TPR-like_helical_dom_sf"/>
</dbReference>
<comment type="caution">
    <text evidence="8">The sequence shown here is derived from an EMBL/GenBank/DDBJ whole genome shotgun (WGS) entry which is preliminary data.</text>
</comment>
<feature type="domain" description="SusD-like N-terminal" evidence="7">
    <location>
        <begin position="21"/>
        <end position="224"/>
    </location>
</feature>
<evidence type="ECO:0000256" key="5">
    <source>
        <dbReference type="ARBA" id="ARBA00023237"/>
    </source>
</evidence>
<dbReference type="Gene3D" id="1.25.40.390">
    <property type="match status" value="1"/>
</dbReference>
<dbReference type="Pfam" id="PF14322">
    <property type="entry name" value="SusD-like_3"/>
    <property type="match status" value="1"/>
</dbReference>
<evidence type="ECO:0000256" key="1">
    <source>
        <dbReference type="ARBA" id="ARBA00004442"/>
    </source>
</evidence>
<keyword evidence="9" id="KW-1185">Reference proteome</keyword>